<evidence type="ECO:0000313" key="2">
    <source>
        <dbReference type="EMBL" id="MCC3143724.1"/>
    </source>
</evidence>
<organism evidence="2 3">
    <name type="scientific">Halanaerobium polyolivorans</name>
    <dbReference type="NCBI Taxonomy" id="2886943"/>
    <lineage>
        <taxon>Bacteria</taxon>
        <taxon>Bacillati</taxon>
        <taxon>Bacillota</taxon>
        <taxon>Clostridia</taxon>
        <taxon>Halanaerobiales</taxon>
        <taxon>Halanaerobiaceae</taxon>
        <taxon>Halanaerobium</taxon>
    </lineage>
</organism>
<reference evidence="2 3" key="1">
    <citation type="submission" date="2021-10" db="EMBL/GenBank/DDBJ databases">
        <authorList>
            <person name="Grouzdev D.S."/>
            <person name="Pantiukh K.S."/>
            <person name="Krutkina M.S."/>
        </authorList>
    </citation>
    <scope>NUCLEOTIDE SEQUENCE [LARGE SCALE GENOMIC DNA]</scope>
    <source>
        <strain evidence="2 3">Z-7514</strain>
    </source>
</reference>
<gene>
    <name evidence="2" type="ORF">LJ207_00090</name>
</gene>
<dbReference type="Pfam" id="PF07963">
    <property type="entry name" value="N_methyl"/>
    <property type="match status" value="1"/>
</dbReference>
<dbReference type="RefSeq" id="WP_229342869.1">
    <property type="nucleotide sequence ID" value="NZ_JAJFAT010000001.1"/>
</dbReference>
<proteinExistence type="predicted"/>
<dbReference type="NCBIfam" id="TIGR02532">
    <property type="entry name" value="IV_pilin_GFxxxE"/>
    <property type="match status" value="1"/>
</dbReference>
<evidence type="ECO:0000313" key="3">
    <source>
        <dbReference type="Proteomes" id="UP001199296"/>
    </source>
</evidence>
<dbReference type="Proteomes" id="UP001199296">
    <property type="component" value="Unassembled WGS sequence"/>
</dbReference>
<dbReference type="InterPro" id="IPR012902">
    <property type="entry name" value="N_methyl_site"/>
</dbReference>
<comment type="caution">
    <text evidence="2">The sequence shown here is derived from an EMBL/GenBank/DDBJ whole genome shotgun (WGS) entry which is preliminary data.</text>
</comment>
<dbReference type="EMBL" id="JAJFAT010000001">
    <property type="protein sequence ID" value="MCC3143724.1"/>
    <property type="molecule type" value="Genomic_DNA"/>
</dbReference>
<keyword evidence="1" id="KW-0472">Membrane</keyword>
<dbReference type="AlphaFoldDB" id="A0AAW4WYK0"/>
<keyword evidence="1" id="KW-1133">Transmembrane helix</keyword>
<accession>A0AAW4WYK0</accession>
<evidence type="ECO:0000256" key="1">
    <source>
        <dbReference type="SAM" id="Phobius"/>
    </source>
</evidence>
<keyword evidence="3" id="KW-1185">Reference proteome</keyword>
<sequence length="169" mass="19581">MNLRREEAFTLIEIIVAITVFTIVLLALSNILINGWRFWDFNQKSVDLSQATTLISANLDRNIRSSRGFSQDNIEELMLFRSSNNETSKENFFKFVFEDNRIVLYKPATDPDTLVLTDIDNWEFNRNITDAVVSAAEFELNGSFVDYTITLENNRKSITVNNKIRSRLQ</sequence>
<keyword evidence="1" id="KW-0812">Transmembrane</keyword>
<name>A0AAW4WYK0_9FIRM</name>
<protein>
    <submittedName>
        <fullName evidence="2">Prepilin-type N-terminal cleavage/methylation domain-containing protein</fullName>
    </submittedName>
</protein>
<feature type="transmembrane region" description="Helical" evidence="1">
    <location>
        <begin position="12"/>
        <end position="33"/>
    </location>
</feature>